<evidence type="ECO:0000313" key="3">
    <source>
        <dbReference type="Proteomes" id="UP000887116"/>
    </source>
</evidence>
<proteinExistence type="predicted"/>
<name>A0A8X6KT95_TRICU</name>
<dbReference type="AlphaFoldDB" id="A0A8X6KT95"/>
<reference evidence="2" key="1">
    <citation type="submission" date="2020-07" db="EMBL/GenBank/DDBJ databases">
        <title>Multicomponent nature underlies the extraordinary mechanical properties of spider dragline silk.</title>
        <authorList>
            <person name="Kono N."/>
            <person name="Nakamura H."/>
            <person name="Mori M."/>
            <person name="Yoshida Y."/>
            <person name="Ohtoshi R."/>
            <person name="Malay A.D."/>
            <person name="Moran D.A.P."/>
            <person name="Tomita M."/>
            <person name="Numata K."/>
            <person name="Arakawa K."/>
        </authorList>
    </citation>
    <scope>NUCLEOTIDE SEQUENCE</scope>
</reference>
<evidence type="ECO:0000313" key="2">
    <source>
        <dbReference type="EMBL" id="GFQ84259.1"/>
    </source>
</evidence>
<accession>A0A8X6KT95</accession>
<evidence type="ECO:0000256" key="1">
    <source>
        <dbReference type="SAM" id="Phobius"/>
    </source>
</evidence>
<sequence>MWNGRKPDPSGSCRVRIKRQGSVERGADKCGEKRSHFDEYDGGFRVIWISVNFCILFVLRFGVRLLNHISAVPESPKTVRFSGGKDVLSKFSLLAT</sequence>
<keyword evidence="1" id="KW-0472">Membrane</keyword>
<organism evidence="2 3">
    <name type="scientific">Trichonephila clavata</name>
    <name type="common">Joro spider</name>
    <name type="synonym">Nephila clavata</name>
    <dbReference type="NCBI Taxonomy" id="2740835"/>
    <lineage>
        <taxon>Eukaryota</taxon>
        <taxon>Metazoa</taxon>
        <taxon>Ecdysozoa</taxon>
        <taxon>Arthropoda</taxon>
        <taxon>Chelicerata</taxon>
        <taxon>Arachnida</taxon>
        <taxon>Araneae</taxon>
        <taxon>Araneomorphae</taxon>
        <taxon>Entelegynae</taxon>
        <taxon>Araneoidea</taxon>
        <taxon>Nephilidae</taxon>
        <taxon>Trichonephila</taxon>
    </lineage>
</organism>
<keyword evidence="1" id="KW-0812">Transmembrane</keyword>
<feature type="transmembrane region" description="Helical" evidence="1">
    <location>
        <begin position="46"/>
        <end position="63"/>
    </location>
</feature>
<dbReference type="Proteomes" id="UP000887116">
    <property type="component" value="Unassembled WGS sequence"/>
</dbReference>
<dbReference type="EMBL" id="BMAO01032744">
    <property type="protein sequence ID" value="GFQ84259.1"/>
    <property type="molecule type" value="Genomic_DNA"/>
</dbReference>
<gene>
    <name evidence="2" type="ORF">TNCT_76221</name>
</gene>
<keyword evidence="1" id="KW-1133">Transmembrane helix</keyword>
<keyword evidence="3" id="KW-1185">Reference proteome</keyword>
<protein>
    <submittedName>
        <fullName evidence="2">Uncharacterized protein</fullName>
    </submittedName>
</protein>
<comment type="caution">
    <text evidence="2">The sequence shown here is derived from an EMBL/GenBank/DDBJ whole genome shotgun (WGS) entry which is preliminary data.</text>
</comment>